<keyword evidence="2" id="KW-0472">Membrane</keyword>
<sequence length="242" mass="25514">MVTGAQPILRRLTAQGQALFEPVYDAVRLRRYDRLWLGPAVAVLVTTLAIAARTRPGHPVISRYAVTHPGDPLPAVLLRLPLSLFAPAALLPFWFAVMQVLLVFSLTQAVLGTVRAVLVAVAGHSAATLSAALWIAARPPVGLGMQDAHLADAGPSAAVVAVLAYAAVRLRIGWLAAVLPAYHATEVVVVGGLPSREHLVATLTGVLLALVPDRRFAGILAAAGDPPGPSGARPPPRRRRWR</sequence>
<evidence type="ECO:0000256" key="2">
    <source>
        <dbReference type="SAM" id="Phobius"/>
    </source>
</evidence>
<dbReference type="Proteomes" id="UP001501470">
    <property type="component" value="Unassembled WGS sequence"/>
</dbReference>
<gene>
    <name evidence="3" type="ORF">GCM10009827_085580</name>
</gene>
<evidence type="ECO:0008006" key="5">
    <source>
        <dbReference type="Google" id="ProtNLM"/>
    </source>
</evidence>
<evidence type="ECO:0000313" key="4">
    <source>
        <dbReference type="Proteomes" id="UP001501470"/>
    </source>
</evidence>
<feature type="transmembrane region" description="Helical" evidence="2">
    <location>
        <begin position="116"/>
        <end position="137"/>
    </location>
</feature>
<evidence type="ECO:0000256" key="1">
    <source>
        <dbReference type="SAM" id="MobiDB-lite"/>
    </source>
</evidence>
<keyword evidence="2" id="KW-0812">Transmembrane</keyword>
<name>A0ABN2C4A2_9ACTN</name>
<comment type="caution">
    <text evidence="3">The sequence shown here is derived from an EMBL/GenBank/DDBJ whole genome shotgun (WGS) entry which is preliminary data.</text>
</comment>
<keyword evidence="4" id="KW-1185">Reference proteome</keyword>
<protein>
    <recommendedName>
        <fullName evidence="5">Integral membrane protein</fullName>
    </recommendedName>
</protein>
<reference evidence="3 4" key="1">
    <citation type="journal article" date="2019" name="Int. J. Syst. Evol. Microbiol.">
        <title>The Global Catalogue of Microorganisms (GCM) 10K type strain sequencing project: providing services to taxonomists for standard genome sequencing and annotation.</title>
        <authorList>
            <consortium name="The Broad Institute Genomics Platform"/>
            <consortium name="The Broad Institute Genome Sequencing Center for Infectious Disease"/>
            <person name="Wu L."/>
            <person name="Ma J."/>
        </authorList>
    </citation>
    <scope>NUCLEOTIDE SEQUENCE [LARGE SCALE GENOMIC DNA]</scope>
    <source>
        <strain evidence="3 4">JCM 15933</strain>
    </source>
</reference>
<dbReference type="RefSeq" id="WP_344509587.1">
    <property type="nucleotide sequence ID" value="NZ_BAAAQD010000022.1"/>
</dbReference>
<keyword evidence="2" id="KW-1133">Transmembrane helix</keyword>
<feature type="transmembrane region" description="Helical" evidence="2">
    <location>
        <begin position="35"/>
        <end position="52"/>
    </location>
</feature>
<feature type="transmembrane region" description="Helical" evidence="2">
    <location>
        <begin position="149"/>
        <end position="168"/>
    </location>
</feature>
<evidence type="ECO:0000313" key="3">
    <source>
        <dbReference type="EMBL" id="GAA1551835.1"/>
    </source>
</evidence>
<feature type="transmembrane region" description="Helical" evidence="2">
    <location>
        <begin position="84"/>
        <end position="104"/>
    </location>
</feature>
<organism evidence="3 4">
    <name type="scientific">Dactylosporangium maewongense</name>
    <dbReference type="NCBI Taxonomy" id="634393"/>
    <lineage>
        <taxon>Bacteria</taxon>
        <taxon>Bacillati</taxon>
        <taxon>Actinomycetota</taxon>
        <taxon>Actinomycetes</taxon>
        <taxon>Micromonosporales</taxon>
        <taxon>Micromonosporaceae</taxon>
        <taxon>Dactylosporangium</taxon>
    </lineage>
</organism>
<accession>A0ABN2C4A2</accession>
<dbReference type="EMBL" id="BAAAQD010000022">
    <property type="protein sequence ID" value="GAA1551835.1"/>
    <property type="molecule type" value="Genomic_DNA"/>
</dbReference>
<feature type="region of interest" description="Disordered" evidence="1">
    <location>
        <begin position="222"/>
        <end position="242"/>
    </location>
</feature>
<proteinExistence type="predicted"/>